<comment type="pathway">
    <text evidence="1 8">Amino-acid biosynthesis; L-lysine biosynthesis via DAP pathway; DL-2,6-diaminopimelate from LL-2,6-diaminopimelate: step 1/1.</text>
</comment>
<dbReference type="Proteomes" id="UP001501410">
    <property type="component" value="Unassembled WGS sequence"/>
</dbReference>
<comment type="similarity">
    <text evidence="2 8">Belongs to the diaminopimelate epimerase family.</text>
</comment>
<comment type="subcellular location">
    <subcellularLocation>
        <location evidence="8">Cytoplasm</location>
    </subcellularLocation>
</comment>
<feature type="active site" evidence="9">
    <location>
        <position position="72"/>
    </location>
</feature>
<feature type="active site" description="Proton acceptor" evidence="8">
    <location>
        <position position="196"/>
    </location>
</feature>
<sequence length="258" mass="27551">MIPFSKYQGTGNDFVLIDNRELHISLTTEQIAFMCHRRFGIGADGLMLLEKATGFDFRMVYFNSDGNESTMCGNGGRCITAFARDLGIITGHAHFIAIDGAHEATVLSDGDIALHMNNVQDVQHFADHAILNTGSPHYVEWVEDVAAVDVFERGKHIRYDAAFAPGGTNVNFVQRDGTMLKVRTYERGVEDETYSCGTGVTAAAIAASGNATGAFSTDIATPGGKLNVSFIKDSAASATGVVLTGPARHVFSGHISLG</sequence>
<dbReference type="SUPFAM" id="SSF54506">
    <property type="entry name" value="Diaminopimelate epimerase-like"/>
    <property type="match status" value="2"/>
</dbReference>
<dbReference type="EC" id="5.1.1.7" evidence="3 8"/>
<evidence type="ECO:0000256" key="2">
    <source>
        <dbReference type="ARBA" id="ARBA00010219"/>
    </source>
</evidence>
<keyword evidence="4 8" id="KW-0028">Amino-acid biosynthesis</keyword>
<dbReference type="PANTHER" id="PTHR31689">
    <property type="entry name" value="DIAMINOPIMELATE EPIMERASE, CHLOROPLASTIC"/>
    <property type="match status" value="1"/>
</dbReference>
<feature type="site" description="Could be important to modulate the pK values of the two catalytic cysteine residues" evidence="8">
    <location>
        <position position="137"/>
    </location>
</feature>
<comment type="subunit">
    <text evidence="8">Homodimer.</text>
</comment>
<accession>A0ABP8MCP2</accession>
<evidence type="ECO:0000256" key="6">
    <source>
        <dbReference type="ARBA" id="ARBA00023235"/>
    </source>
</evidence>
<dbReference type="NCBIfam" id="TIGR00652">
    <property type="entry name" value="DapF"/>
    <property type="match status" value="1"/>
</dbReference>
<evidence type="ECO:0000256" key="4">
    <source>
        <dbReference type="ARBA" id="ARBA00022605"/>
    </source>
</evidence>
<dbReference type="HAMAP" id="MF_00197">
    <property type="entry name" value="DAP_epimerase"/>
    <property type="match status" value="1"/>
</dbReference>
<keyword evidence="8" id="KW-0963">Cytoplasm</keyword>
<dbReference type="PROSITE" id="PS01326">
    <property type="entry name" value="DAP_EPIMERASE"/>
    <property type="match status" value="1"/>
</dbReference>
<feature type="active site" description="Proton donor" evidence="8">
    <location>
        <position position="72"/>
    </location>
</feature>
<evidence type="ECO:0000256" key="5">
    <source>
        <dbReference type="ARBA" id="ARBA00023154"/>
    </source>
</evidence>
<evidence type="ECO:0000256" key="8">
    <source>
        <dbReference type="HAMAP-Rule" id="MF_00197"/>
    </source>
</evidence>
<dbReference type="Gene3D" id="3.10.310.10">
    <property type="entry name" value="Diaminopimelate Epimerase, Chain A, domain 1"/>
    <property type="match status" value="2"/>
</dbReference>
<keyword evidence="5 8" id="KW-0457">Lysine biosynthesis</keyword>
<keyword evidence="11" id="KW-1185">Reference proteome</keyword>
<comment type="caution">
    <text evidence="8">Lacks conserved residue(s) required for the propagation of feature annotation.</text>
</comment>
<feature type="binding site" evidence="8">
    <location>
        <begin position="186"/>
        <end position="187"/>
    </location>
    <ligand>
        <name>substrate</name>
    </ligand>
</feature>
<keyword evidence="6 8" id="KW-0413">Isomerase</keyword>
<feature type="binding site" evidence="8">
    <location>
        <position position="63"/>
    </location>
    <ligand>
        <name>substrate</name>
    </ligand>
</feature>
<evidence type="ECO:0000256" key="9">
    <source>
        <dbReference type="PROSITE-ProRule" id="PRU10125"/>
    </source>
</evidence>
<comment type="catalytic activity">
    <reaction evidence="7 8">
        <text>(2S,6S)-2,6-diaminopimelate = meso-2,6-diaminopimelate</text>
        <dbReference type="Rhea" id="RHEA:15393"/>
        <dbReference type="ChEBI" id="CHEBI:57609"/>
        <dbReference type="ChEBI" id="CHEBI:57791"/>
        <dbReference type="EC" id="5.1.1.7"/>
    </reaction>
</comment>
<feature type="binding site" evidence="8">
    <location>
        <begin position="73"/>
        <end position="74"/>
    </location>
    <ligand>
        <name>substrate</name>
    </ligand>
</feature>
<dbReference type="RefSeq" id="WP_344821613.1">
    <property type="nucleotide sequence ID" value="NZ_BAABEZ010000001.1"/>
</dbReference>
<reference evidence="11" key="1">
    <citation type="journal article" date="2019" name="Int. J. Syst. Evol. Microbiol.">
        <title>The Global Catalogue of Microorganisms (GCM) 10K type strain sequencing project: providing services to taxonomists for standard genome sequencing and annotation.</title>
        <authorList>
            <consortium name="The Broad Institute Genomics Platform"/>
            <consortium name="The Broad Institute Genome Sequencing Center for Infectious Disease"/>
            <person name="Wu L."/>
            <person name="Ma J."/>
        </authorList>
    </citation>
    <scope>NUCLEOTIDE SEQUENCE [LARGE SCALE GENOMIC DNA]</scope>
    <source>
        <strain evidence="11">JCM 31921</strain>
    </source>
</reference>
<evidence type="ECO:0000256" key="7">
    <source>
        <dbReference type="ARBA" id="ARBA00051712"/>
    </source>
</evidence>
<dbReference type="InterPro" id="IPR001653">
    <property type="entry name" value="DAP_epimerase_DapF"/>
</dbReference>
<proteinExistence type="inferred from homology"/>
<protein>
    <recommendedName>
        <fullName evidence="3 8">Diaminopimelate epimerase</fullName>
        <shortName evidence="8">DAP epimerase</shortName>
        <ecNumber evidence="3 8">5.1.1.7</ecNumber>
    </recommendedName>
    <alternativeName>
        <fullName evidence="8">PLP-independent amino acid racemase</fullName>
    </alternativeName>
</protein>
<evidence type="ECO:0000313" key="10">
    <source>
        <dbReference type="EMBL" id="GAA4448491.1"/>
    </source>
</evidence>
<feature type="binding site" evidence="8">
    <location>
        <begin position="197"/>
        <end position="198"/>
    </location>
    <ligand>
        <name>substrate</name>
    </ligand>
</feature>
<feature type="site" description="Could be important to modulate the pK values of the two catalytic cysteine residues" evidence="8">
    <location>
        <position position="186"/>
    </location>
</feature>
<dbReference type="Pfam" id="PF01678">
    <property type="entry name" value="DAP_epimerase"/>
    <property type="match status" value="2"/>
</dbReference>
<comment type="caution">
    <text evidence="10">The sequence shown here is derived from an EMBL/GenBank/DDBJ whole genome shotgun (WGS) entry which is preliminary data.</text>
</comment>
<evidence type="ECO:0000256" key="3">
    <source>
        <dbReference type="ARBA" id="ARBA00013080"/>
    </source>
</evidence>
<gene>
    <name evidence="8 10" type="primary">dapF</name>
    <name evidence="10" type="ORF">GCM10023092_01120</name>
</gene>
<evidence type="ECO:0000313" key="11">
    <source>
        <dbReference type="Proteomes" id="UP001501410"/>
    </source>
</evidence>
<comment type="function">
    <text evidence="8">Catalyzes the stereoinversion of LL-2,6-diaminopimelate (L,L-DAP) to meso-diaminopimelate (meso-DAP), a precursor of L-lysine and an essential component of the bacterial peptidoglycan.</text>
</comment>
<evidence type="ECO:0000256" key="1">
    <source>
        <dbReference type="ARBA" id="ARBA00005196"/>
    </source>
</evidence>
<dbReference type="InterPro" id="IPR018510">
    <property type="entry name" value="DAP_epimerase_AS"/>
</dbReference>
<dbReference type="PANTHER" id="PTHR31689:SF0">
    <property type="entry name" value="DIAMINOPIMELATE EPIMERASE"/>
    <property type="match status" value="1"/>
</dbReference>
<feature type="binding site" evidence="8">
    <location>
        <position position="169"/>
    </location>
    <ligand>
        <name>substrate</name>
    </ligand>
</feature>
<name>A0ABP8MCP2_9BACT</name>
<organism evidence="10 11">
    <name type="scientific">Rurimicrobium arvi</name>
    <dbReference type="NCBI Taxonomy" id="2049916"/>
    <lineage>
        <taxon>Bacteria</taxon>
        <taxon>Pseudomonadati</taxon>
        <taxon>Bacteroidota</taxon>
        <taxon>Chitinophagia</taxon>
        <taxon>Chitinophagales</taxon>
        <taxon>Chitinophagaceae</taxon>
        <taxon>Rurimicrobium</taxon>
    </lineage>
</organism>
<dbReference type="EMBL" id="BAABEZ010000001">
    <property type="protein sequence ID" value="GAA4448491.1"/>
    <property type="molecule type" value="Genomic_DNA"/>
</dbReference>
<feature type="binding site" evidence="8">
    <location>
        <position position="12"/>
    </location>
    <ligand>
        <name>substrate</name>
    </ligand>
</feature>